<name>A0A368Y2A8_9BURK</name>
<protein>
    <submittedName>
        <fullName evidence="3">EamA-like transporter family protein</fullName>
    </submittedName>
</protein>
<feature type="transmembrane region" description="Helical" evidence="1">
    <location>
        <begin position="55"/>
        <end position="76"/>
    </location>
</feature>
<evidence type="ECO:0000259" key="2">
    <source>
        <dbReference type="Pfam" id="PF00892"/>
    </source>
</evidence>
<feature type="transmembrane region" description="Helical" evidence="1">
    <location>
        <begin position="114"/>
        <end position="137"/>
    </location>
</feature>
<dbReference type="Pfam" id="PF00892">
    <property type="entry name" value="EamA"/>
    <property type="match status" value="1"/>
</dbReference>
<reference evidence="3 4" key="1">
    <citation type="submission" date="2018-07" db="EMBL/GenBank/DDBJ databases">
        <title>Genomic Encyclopedia of Type Strains, Phase IV (KMG-IV): sequencing the most valuable type-strain genomes for metagenomic binning, comparative biology and taxonomic classification.</title>
        <authorList>
            <person name="Goeker M."/>
        </authorList>
    </citation>
    <scope>NUCLEOTIDE SEQUENCE [LARGE SCALE GENOMIC DNA]</scope>
    <source>
        <strain evidence="3 4">DSM 21634</strain>
    </source>
</reference>
<keyword evidence="1" id="KW-0472">Membrane</keyword>
<feature type="transmembrane region" description="Helical" evidence="1">
    <location>
        <begin position="272"/>
        <end position="291"/>
    </location>
</feature>
<organism evidence="3 4">
    <name type="scientific">Pseudorhodoferax soli</name>
    <dbReference type="NCBI Taxonomy" id="545864"/>
    <lineage>
        <taxon>Bacteria</taxon>
        <taxon>Pseudomonadati</taxon>
        <taxon>Pseudomonadota</taxon>
        <taxon>Betaproteobacteria</taxon>
        <taxon>Burkholderiales</taxon>
        <taxon>Comamonadaceae</taxon>
    </lineage>
</organism>
<dbReference type="InterPro" id="IPR037185">
    <property type="entry name" value="EmrE-like"/>
</dbReference>
<evidence type="ECO:0000256" key="1">
    <source>
        <dbReference type="SAM" id="Phobius"/>
    </source>
</evidence>
<dbReference type="SUPFAM" id="SSF103481">
    <property type="entry name" value="Multidrug resistance efflux transporter EmrE"/>
    <property type="match status" value="2"/>
</dbReference>
<keyword evidence="1" id="KW-0812">Transmembrane</keyword>
<accession>A0A368Y2A8</accession>
<proteinExistence type="predicted"/>
<evidence type="ECO:0000313" key="3">
    <source>
        <dbReference type="EMBL" id="RCW74421.1"/>
    </source>
</evidence>
<dbReference type="EMBL" id="QPJK01000002">
    <property type="protein sequence ID" value="RCW74421.1"/>
    <property type="molecule type" value="Genomic_DNA"/>
</dbReference>
<dbReference type="InterPro" id="IPR000620">
    <property type="entry name" value="EamA_dom"/>
</dbReference>
<feature type="transmembrane region" description="Helical" evidence="1">
    <location>
        <begin position="242"/>
        <end position="266"/>
    </location>
</feature>
<gene>
    <name evidence="3" type="ORF">DES41_102744</name>
</gene>
<keyword evidence="4" id="KW-1185">Reference proteome</keyword>
<feature type="domain" description="EamA" evidence="2">
    <location>
        <begin position="24"/>
        <end position="160"/>
    </location>
</feature>
<feature type="transmembrane region" description="Helical" evidence="1">
    <location>
        <begin position="88"/>
        <end position="107"/>
    </location>
</feature>
<comment type="caution">
    <text evidence="3">The sequence shown here is derived from an EMBL/GenBank/DDBJ whole genome shotgun (WGS) entry which is preliminary data.</text>
</comment>
<dbReference type="Proteomes" id="UP000252884">
    <property type="component" value="Unassembled WGS sequence"/>
</dbReference>
<feature type="transmembrane region" description="Helical" evidence="1">
    <location>
        <begin position="208"/>
        <end position="230"/>
    </location>
</feature>
<feature type="transmembrane region" description="Helical" evidence="1">
    <location>
        <begin position="143"/>
        <end position="163"/>
    </location>
</feature>
<feature type="transmembrane region" description="Helical" evidence="1">
    <location>
        <begin position="175"/>
        <end position="196"/>
    </location>
</feature>
<feature type="transmembrane region" description="Helical" evidence="1">
    <location>
        <begin position="16"/>
        <end position="34"/>
    </location>
</feature>
<sequence>MAHGVLRYARRPTMDIPALPAWAWIPITLAAALAQTVRNAAQRSLVGQAGTLAATLARFLYGLPFALAFVAVAQQLSGRPVPSFHTGYFGWVAMGAVAQLLATACLLKAMQQRNFIVGVAFSKTEVLQVALFSTLFLHEVPTWLAALAMLLATLGVVLLSLPARAAASGAGGSQAVLYGVASGACFALSAVGFRGAALSMTDVAPWLLGGWGVLWAQLLQSLLLGSWLAARDPAALATTARVWRVSILAGAMGALASTGWFTAMAIQPAADVRTLGLVEVFFSLLVSRRIFREKLRAGERWGLALVLLGLVGICLQL</sequence>
<keyword evidence="1" id="KW-1133">Transmembrane helix</keyword>
<dbReference type="GO" id="GO:0016020">
    <property type="term" value="C:membrane"/>
    <property type="evidence" value="ECO:0007669"/>
    <property type="project" value="InterPro"/>
</dbReference>
<evidence type="ECO:0000313" key="4">
    <source>
        <dbReference type="Proteomes" id="UP000252884"/>
    </source>
</evidence>
<dbReference type="AlphaFoldDB" id="A0A368Y2A8"/>